<evidence type="ECO:0008006" key="3">
    <source>
        <dbReference type="Google" id="ProtNLM"/>
    </source>
</evidence>
<accession>A0AAV2ZSQ6</accession>
<reference evidence="1" key="1">
    <citation type="thesis" date="2020" institute="ProQuest LLC" country="789 East Eisenhower Parkway, Ann Arbor, MI, USA">
        <title>Comparative Genomics and Chromosome Evolution.</title>
        <authorList>
            <person name="Mudd A.B."/>
        </authorList>
    </citation>
    <scope>NUCLEOTIDE SEQUENCE</scope>
    <source>
        <strain evidence="1">1538</strain>
        <tissue evidence="1">Blood</tissue>
    </source>
</reference>
<dbReference type="AlphaFoldDB" id="A0AAV2ZSQ6"/>
<organism evidence="1 2">
    <name type="scientific">Pyxicephalus adspersus</name>
    <name type="common">African bullfrog</name>
    <dbReference type="NCBI Taxonomy" id="30357"/>
    <lineage>
        <taxon>Eukaryota</taxon>
        <taxon>Metazoa</taxon>
        <taxon>Chordata</taxon>
        <taxon>Craniata</taxon>
        <taxon>Vertebrata</taxon>
        <taxon>Euteleostomi</taxon>
        <taxon>Amphibia</taxon>
        <taxon>Batrachia</taxon>
        <taxon>Anura</taxon>
        <taxon>Neobatrachia</taxon>
        <taxon>Ranoidea</taxon>
        <taxon>Pyxicephalidae</taxon>
        <taxon>Pyxicephalinae</taxon>
        <taxon>Pyxicephalus</taxon>
    </lineage>
</organism>
<gene>
    <name evidence="1" type="ORF">GDO54_002471</name>
</gene>
<keyword evidence="2" id="KW-1185">Reference proteome</keyword>
<evidence type="ECO:0000313" key="2">
    <source>
        <dbReference type="Proteomes" id="UP001181693"/>
    </source>
</evidence>
<evidence type="ECO:0000313" key="1">
    <source>
        <dbReference type="EMBL" id="DBA16947.1"/>
    </source>
</evidence>
<dbReference type="EMBL" id="DYDO01000010">
    <property type="protein sequence ID" value="DBA16947.1"/>
    <property type="molecule type" value="Genomic_DNA"/>
</dbReference>
<proteinExistence type="predicted"/>
<comment type="caution">
    <text evidence="1">The sequence shown here is derived from an EMBL/GenBank/DDBJ whole genome shotgun (WGS) entry which is preliminary data.</text>
</comment>
<sequence length="99" mass="11450">MKKDFLVLLVSVFSRSDVAQHTLDALFIYKSGVPQWGGIFGRKKRYRKDFCISFCLNLSRDAGSTSLYSLNPPLRQQYNPFVHESCVLQWMLRSTKSLL</sequence>
<name>A0AAV2ZSQ6_PYXAD</name>
<dbReference type="Proteomes" id="UP001181693">
    <property type="component" value="Unassembled WGS sequence"/>
</dbReference>
<protein>
    <recommendedName>
        <fullName evidence="3">Secreted protein</fullName>
    </recommendedName>
</protein>